<keyword evidence="4" id="KW-0378">Hydrolase</keyword>
<evidence type="ECO:0000256" key="5">
    <source>
        <dbReference type="ARBA" id="ARBA00022833"/>
    </source>
</evidence>
<reference evidence="8" key="1">
    <citation type="journal article" date="2014" name="Int. J. Syst. Evol. Microbiol.">
        <title>Complete genome sequence of Corynebacterium casei LMG S-19264T (=DSM 44701T), isolated from a smear-ripened cheese.</title>
        <authorList>
            <consortium name="US DOE Joint Genome Institute (JGI-PGF)"/>
            <person name="Walter F."/>
            <person name="Albersmeier A."/>
            <person name="Kalinowski J."/>
            <person name="Ruckert C."/>
        </authorList>
    </citation>
    <scope>NUCLEOTIDE SEQUENCE</scope>
    <source>
        <strain evidence="8">CGMCC 1.15360</strain>
    </source>
</reference>
<dbReference type="Gene3D" id="3.30.2010.10">
    <property type="entry name" value="Metalloproteases ('zincins'), catalytic domain"/>
    <property type="match status" value="1"/>
</dbReference>
<dbReference type="PANTHER" id="PTHR22726">
    <property type="entry name" value="METALLOENDOPEPTIDASE OMA1"/>
    <property type="match status" value="1"/>
</dbReference>
<dbReference type="GO" id="GO:0046872">
    <property type="term" value="F:metal ion binding"/>
    <property type="evidence" value="ECO:0007669"/>
    <property type="project" value="UniProtKB-KW"/>
</dbReference>
<evidence type="ECO:0000256" key="6">
    <source>
        <dbReference type="ARBA" id="ARBA00023049"/>
    </source>
</evidence>
<evidence type="ECO:0000256" key="2">
    <source>
        <dbReference type="ARBA" id="ARBA00022670"/>
    </source>
</evidence>
<sequence>MDAMDQMPDTDLQAQHALALRRACRRVLSFALAAIALVLFSARPAMAQSMLRDAETEALLQDMAEPLVAAAGLDPGNVDIILLQDPSVNAFVAGGQAVYIHSGLISEADNALEVQGVIAHELGHVTGGHVIGISGGAKAASNISILSLLLGVAAAAAGGGEAAMGVIAAGQQAALGKFLAFTRGQESAADLAGADYLSKAGLSGRGSLEFFKKLQALEHRAGYYAKSEDTFYRTHPLSRDRIQTLEYLYQQDPSWDAPSDPDVERRFQRIKAKLAGYLSKPEDTLRTYPASNQTVPAHYARAYAYHKEAKFADALKEVDALIADAPEDPYFLELRGQVLLEAGRPAESLASLRKAVEITRFQPLIATMLGHALIATEDKGNYDEAERVLRAAVSRDRLNPQAWYLLGRIYNSRGDTARARLASAETQIMTGDPGAALSSAEMAAASLPESTPDWLRAHDIAMEARTRIEQRSKRR</sequence>
<feature type="domain" description="Peptidase M48" evidence="7">
    <location>
        <begin position="56"/>
        <end position="247"/>
    </location>
</feature>
<organism evidence="8 9">
    <name type="scientific">Croceicoccus mobilis</name>
    <dbReference type="NCBI Taxonomy" id="1703339"/>
    <lineage>
        <taxon>Bacteria</taxon>
        <taxon>Pseudomonadati</taxon>
        <taxon>Pseudomonadota</taxon>
        <taxon>Alphaproteobacteria</taxon>
        <taxon>Sphingomonadales</taxon>
        <taxon>Erythrobacteraceae</taxon>
        <taxon>Croceicoccus</taxon>
    </lineage>
</organism>
<protein>
    <submittedName>
        <fullName evidence="8">Peptidase M48</fullName>
    </submittedName>
</protein>
<keyword evidence="3" id="KW-0479">Metal-binding</keyword>
<dbReference type="EMBL" id="BMIP01000001">
    <property type="protein sequence ID" value="GGD60608.1"/>
    <property type="molecule type" value="Genomic_DNA"/>
</dbReference>
<dbReference type="AlphaFoldDB" id="A0A917DQ93"/>
<accession>A0A917DQ93</accession>
<dbReference type="GO" id="GO:0016020">
    <property type="term" value="C:membrane"/>
    <property type="evidence" value="ECO:0007669"/>
    <property type="project" value="TreeGrafter"/>
</dbReference>
<evidence type="ECO:0000313" key="9">
    <source>
        <dbReference type="Proteomes" id="UP000612349"/>
    </source>
</evidence>
<dbReference type="GO" id="GO:0004222">
    <property type="term" value="F:metalloendopeptidase activity"/>
    <property type="evidence" value="ECO:0007669"/>
    <property type="project" value="InterPro"/>
</dbReference>
<evidence type="ECO:0000259" key="7">
    <source>
        <dbReference type="Pfam" id="PF01435"/>
    </source>
</evidence>
<comment type="cofactor">
    <cofactor evidence="1">
        <name>Zn(2+)</name>
        <dbReference type="ChEBI" id="CHEBI:29105"/>
    </cofactor>
</comment>
<proteinExistence type="predicted"/>
<dbReference type="InterPro" id="IPR001915">
    <property type="entry name" value="Peptidase_M48"/>
</dbReference>
<name>A0A917DQ93_9SPHN</name>
<dbReference type="CDD" id="cd07324">
    <property type="entry name" value="M48C_Oma1-like"/>
    <property type="match status" value="1"/>
</dbReference>
<dbReference type="GO" id="GO:0051603">
    <property type="term" value="P:proteolysis involved in protein catabolic process"/>
    <property type="evidence" value="ECO:0007669"/>
    <property type="project" value="TreeGrafter"/>
</dbReference>
<keyword evidence="9" id="KW-1185">Reference proteome</keyword>
<gene>
    <name evidence="8" type="ORF">GCM10010990_07590</name>
</gene>
<dbReference type="InterPro" id="IPR011990">
    <property type="entry name" value="TPR-like_helical_dom_sf"/>
</dbReference>
<dbReference type="PANTHER" id="PTHR22726:SF1">
    <property type="entry name" value="METALLOENDOPEPTIDASE OMA1, MITOCHONDRIAL"/>
    <property type="match status" value="1"/>
</dbReference>
<keyword evidence="2" id="KW-0645">Protease</keyword>
<evidence type="ECO:0000256" key="3">
    <source>
        <dbReference type="ARBA" id="ARBA00022723"/>
    </source>
</evidence>
<comment type="caution">
    <text evidence="8">The sequence shown here is derived from an EMBL/GenBank/DDBJ whole genome shotgun (WGS) entry which is preliminary data.</text>
</comment>
<reference evidence="8" key="2">
    <citation type="submission" date="2020-09" db="EMBL/GenBank/DDBJ databases">
        <authorList>
            <person name="Sun Q."/>
            <person name="Zhou Y."/>
        </authorList>
    </citation>
    <scope>NUCLEOTIDE SEQUENCE</scope>
    <source>
        <strain evidence="8">CGMCC 1.15360</strain>
    </source>
</reference>
<dbReference type="Pfam" id="PF01435">
    <property type="entry name" value="Peptidase_M48"/>
    <property type="match status" value="1"/>
</dbReference>
<dbReference type="Pfam" id="PF13432">
    <property type="entry name" value="TPR_16"/>
    <property type="match status" value="2"/>
</dbReference>
<keyword evidence="6" id="KW-0482">Metalloprotease</keyword>
<keyword evidence="5" id="KW-0862">Zinc</keyword>
<dbReference type="Gene3D" id="1.25.40.10">
    <property type="entry name" value="Tetratricopeptide repeat domain"/>
    <property type="match status" value="1"/>
</dbReference>
<dbReference type="Proteomes" id="UP000612349">
    <property type="component" value="Unassembled WGS sequence"/>
</dbReference>
<evidence type="ECO:0000256" key="4">
    <source>
        <dbReference type="ARBA" id="ARBA00022801"/>
    </source>
</evidence>
<evidence type="ECO:0000313" key="8">
    <source>
        <dbReference type="EMBL" id="GGD60608.1"/>
    </source>
</evidence>
<evidence type="ECO:0000256" key="1">
    <source>
        <dbReference type="ARBA" id="ARBA00001947"/>
    </source>
</evidence>
<dbReference type="InterPro" id="IPR051156">
    <property type="entry name" value="Mito/Outer_Membr_Metalloprot"/>
</dbReference>
<dbReference type="SUPFAM" id="SSF48452">
    <property type="entry name" value="TPR-like"/>
    <property type="match status" value="1"/>
</dbReference>